<accession>A0ACD4CXS8</accession>
<dbReference type="EMBL" id="CP104972">
    <property type="protein sequence ID" value="UXN58417.1"/>
    <property type="molecule type" value="Genomic_DNA"/>
</dbReference>
<organism evidence="1 2">
    <name type="scientific">Phyllobacterium zundukense</name>
    <dbReference type="NCBI Taxonomy" id="1867719"/>
    <lineage>
        <taxon>Bacteria</taxon>
        <taxon>Pseudomonadati</taxon>
        <taxon>Pseudomonadota</taxon>
        <taxon>Alphaproteobacteria</taxon>
        <taxon>Hyphomicrobiales</taxon>
        <taxon>Phyllobacteriaceae</taxon>
        <taxon>Phyllobacterium</taxon>
    </lineage>
</organism>
<keyword evidence="1" id="KW-0614">Plasmid</keyword>
<reference evidence="1" key="1">
    <citation type="submission" date="2022-09" db="EMBL/GenBank/DDBJ databases">
        <title>Interaction between co-microsymbionts with complementary sets of symbiotic genes in legume-rhizobium systems.</title>
        <authorList>
            <person name="Safronova V."/>
            <person name="Sazanova A."/>
            <person name="Afonin A."/>
            <person name="Chirak E."/>
        </authorList>
    </citation>
    <scope>NUCLEOTIDE SEQUENCE</scope>
    <source>
        <strain evidence="1">A18/3m</strain>
    </source>
</reference>
<geneLocation type="plasmid" evidence="1 2">
    <name>p_unnamed1</name>
</geneLocation>
<dbReference type="Proteomes" id="UP001061991">
    <property type="component" value="Plasmid p_unnamed1"/>
</dbReference>
<sequence>MTDGNSVDCVQSTSMSNGDNRQEMGRKMCFYKSSIPILAAAVFVAATGPVFATVKNQAESTEVGNRKFEQAAMMEARASICGTDEASDTAMRAGMRETGLPEDTAVEIVSDLASGIIDKAQESGSKKICGKAKVQLSGF</sequence>
<name>A0ACD4CXS8_9HYPH</name>
<evidence type="ECO:0000313" key="1">
    <source>
        <dbReference type="EMBL" id="UXN58417.1"/>
    </source>
</evidence>
<evidence type="ECO:0000313" key="2">
    <source>
        <dbReference type="Proteomes" id="UP001061991"/>
    </source>
</evidence>
<protein>
    <submittedName>
        <fullName evidence="1">Uncharacterized protein</fullName>
    </submittedName>
</protein>
<keyword evidence="2" id="KW-1185">Reference proteome</keyword>
<gene>
    <name evidence="1" type="ORF">N8E88_10230</name>
</gene>
<proteinExistence type="predicted"/>